<feature type="transmembrane region" description="Helical" evidence="12">
    <location>
        <begin position="298"/>
        <end position="318"/>
    </location>
</feature>
<dbReference type="AlphaFoldDB" id="A0A451DAG8"/>
<name>A0A451DAG8_9GAMM</name>
<evidence type="ECO:0000256" key="9">
    <source>
        <dbReference type="ARBA" id="ARBA00022989"/>
    </source>
</evidence>
<evidence type="ECO:0000256" key="2">
    <source>
        <dbReference type="ARBA" id="ARBA00004429"/>
    </source>
</evidence>
<evidence type="ECO:0000256" key="6">
    <source>
        <dbReference type="ARBA" id="ARBA00022475"/>
    </source>
</evidence>
<feature type="transmembrane region" description="Helical" evidence="12">
    <location>
        <begin position="97"/>
        <end position="115"/>
    </location>
</feature>
<dbReference type="EMBL" id="LR217715">
    <property type="protein sequence ID" value="VFP83331.1"/>
    <property type="molecule type" value="Genomic_DNA"/>
</dbReference>
<dbReference type="PANTHER" id="PTHR33529">
    <property type="entry name" value="SLR0882 PROTEIN-RELATED"/>
    <property type="match status" value="1"/>
</dbReference>
<evidence type="ECO:0000256" key="8">
    <source>
        <dbReference type="ARBA" id="ARBA00022692"/>
    </source>
</evidence>
<evidence type="ECO:0000256" key="5">
    <source>
        <dbReference type="ARBA" id="ARBA00022448"/>
    </source>
</evidence>
<evidence type="ECO:0000256" key="1">
    <source>
        <dbReference type="ARBA" id="ARBA00002265"/>
    </source>
</evidence>
<dbReference type="Pfam" id="PF03739">
    <property type="entry name" value="LptF_LptG"/>
    <property type="match status" value="1"/>
</dbReference>
<reference evidence="13 14" key="1">
    <citation type="submission" date="2019-02" db="EMBL/GenBank/DDBJ databases">
        <authorList>
            <person name="Manzano-Marin A."/>
            <person name="Manzano-Marin A."/>
        </authorList>
    </citation>
    <scope>NUCLEOTIDE SEQUENCE [LARGE SCALE GENOMIC DNA]</scope>
    <source>
        <strain evidence="13 14">ErCikochiana</strain>
    </source>
</reference>
<dbReference type="InterPro" id="IPR005495">
    <property type="entry name" value="LptG/LptF_permease"/>
</dbReference>
<keyword evidence="7" id="KW-0997">Cell inner membrane</keyword>
<comment type="subunit">
    <text evidence="11">Component of the lipopolysaccharide transport and assembly complex. The LptBFG transporter is composed of two ATP-binding proteins (LptB) and two transmembrane proteins (LptF and LptG).</text>
</comment>
<dbReference type="Proteomes" id="UP000294368">
    <property type="component" value="Chromosome"/>
</dbReference>
<dbReference type="NCBIfam" id="TIGR04407">
    <property type="entry name" value="LptF_YjgP"/>
    <property type="match status" value="1"/>
</dbReference>
<evidence type="ECO:0000313" key="14">
    <source>
        <dbReference type="Proteomes" id="UP000294368"/>
    </source>
</evidence>
<keyword evidence="5" id="KW-0813">Transport</keyword>
<evidence type="ECO:0000256" key="12">
    <source>
        <dbReference type="SAM" id="Phobius"/>
    </source>
</evidence>
<feature type="transmembrane region" description="Helical" evidence="12">
    <location>
        <begin position="268"/>
        <end position="286"/>
    </location>
</feature>
<organism evidence="13 14">
    <name type="scientific">Candidatus Erwinia haradaeae</name>
    <dbReference type="NCBI Taxonomy" id="1922217"/>
    <lineage>
        <taxon>Bacteria</taxon>
        <taxon>Pseudomonadati</taxon>
        <taxon>Pseudomonadota</taxon>
        <taxon>Gammaproteobacteria</taxon>
        <taxon>Enterobacterales</taxon>
        <taxon>Erwiniaceae</taxon>
        <taxon>Erwinia</taxon>
    </lineage>
</organism>
<dbReference type="OrthoDB" id="9778062at2"/>
<comment type="similarity">
    <text evidence="3">Belongs to the LptF/LptG family.</text>
</comment>
<keyword evidence="6" id="KW-1003">Cell membrane</keyword>
<accession>A0A451DAG8</accession>
<comment type="subcellular location">
    <subcellularLocation>
        <location evidence="2">Cell inner membrane</location>
        <topology evidence="2">Multi-pass membrane protein</topology>
    </subcellularLocation>
</comment>
<evidence type="ECO:0000256" key="3">
    <source>
        <dbReference type="ARBA" id="ARBA00007725"/>
    </source>
</evidence>
<dbReference type="PANTHER" id="PTHR33529:SF7">
    <property type="entry name" value="LIPOPOLYSACCHARIDE EXPORT SYSTEM PERMEASE PROTEIN LPTF"/>
    <property type="match status" value="1"/>
</dbReference>
<evidence type="ECO:0000256" key="11">
    <source>
        <dbReference type="ARBA" id="ARBA00026081"/>
    </source>
</evidence>
<dbReference type="RefSeq" id="WP_157988670.1">
    <property type="nucleotide sequence ID" value="NZ_LR217715.1"/>
</dbReference>
<dbReference type="GO" id="GO:0055085">
    <property type="term" value="P:transmembrane transport"/>
    <property type="evidence" value="ECO:0007669"/>
    <property type="project" value="InterPro"/>
</dbReference>
<keyword evidence="8 12" id="KW-0812">Transmembrane</keyword>
<sequence>MIIIRYLVLATLKNQIAILFVLLSVFFCQKLVKILGATVEGDIPINIVLTILGLSIPLMAQLILPLSLFLAILITFGRLYTNSEIIAMHACGLGKSILIKSSMILILVTALLATLNNGWIGPWSAQYQNKIIQHAKERFSITSLMAGKFHKSPDGRIVLFIEKINPQTFTNIFLAQSKNKGNMQPYIVIADKGYIGQRHDGAQIVTLDTGFRFEGTPFLHDFRITNFKTYQAIIHPPEITQSFNNAEQMSLPALWVINTYAPNYRSELHWRLTLVFAVLVMGLIVIPLSTINPRHGRIFSILPAMLLYLIFFLLQSLMQSGGRKGQINPAISMWIINIVYLGIAIILNLWDTTLFRKFREWCVRRS</sequence>
<feature type="transmembrane region" description="Helical" evidence="12">
    <location>
        <begin position="330"/>
        <end position="350"/>
    </location>
</feature>
<proteinExistence type="inferred from homology"/>
<dbReference type="InterPro" id="IPR030922">
    <property type="entry name" value="LptF"/>
</dbReference>
<protein>
    <recommendedName>
        <fullName evidence="4">Lipopolysaccharide export system permease protein LptF</fullName>
    </recommendedName>
</protein>
<evidence type="ECO:0000256" key="10">
    <source>
        <dbReference type="ARBA" id="ARBA00023136"/>
    </source>
</evidence>
<keyword evidence="9 12" id="KW-1133">Transmembrane helix</keyword>
<evidence type="ECO:0000256" key="4">
    <source>
        <dbReference type="ARBA" id="ARBA00014213"/>
    </source>
</evidence>
<evidence type="ECO:0000256" key="7">
    <source>
        <dbReference type="ARBA" id="ARBA00022519"/>
    </source>
</evidence>
<feature type="transmembrane region" description="Helical" evidence="12">
    <location>
        <begin position="7"/>
        <end position="27"/>
    </location>
</feature>
<keyword evidence="10 12" id="KW-0472">Membrane</keyword>
<evidence type="ECO:0000313" key="13">
    <source>
        <dbReference type="EMBL" id="VFP83331.1"/>
    </source>
</evidence>
<comment type="function">
    <text evidence="1">Part of the ABC transporter complex LptBFG involved in the translocation of lipopolysaccharide (LPS) from the inner membrane to the outer membrane.</text>
</comment>
<dbReference type="GO" id="GO:0043190">
    <property type="term" value="C:ATP-binding cassette (ABC) transporter complex"/>
    <property type="evidence" value="ECO:0007669"/>
    <property type="project" value="InterPro"/>
</dbReference>
<dbReference type="GO" id="GO:0015920">
    <property type="term" value="P:lipopolysaccharide transport"/>
    <property type="evidence" value="ECO:0007669"/>
    <property type="project" value="TreeGrafter"/>
</dbReference>
<feature type="transmembrane region" description="Helical" evidence="12">
    <location>
        <begin position="47"/>
        <end position="76"/>
    </location>
</feature>
<gene>
    <name evidence="13" type="primary">lptF</name>
    <name evidence="13" type="ORF">ERCIKOCA2762_580</name>
</gene>